<sequence>MELYGRRVEIEILKISELQADQPMPHGLNLKTRVGGHEGEKGKNPSNSNLTTTSESLVLTVTLKVKEREQEINLPNLKLWVIGALLNEGFELI</sequence>
<feature type="region of interest" description="Disordered" evidence="1">
    <location>
        <begin position="24"/>
        <end position="52"/>
    </location>
</feature>
<dbReference type="AlphaFoldDB" id="A0A6J5WJ92"/>
<accession>A0A6J5WJ92</accession>
<evidence type="ECO:0000313" key="2">
    <source>
        <dbReference type="EMBL" id="CAB4299682.1"/>
    </source>
</evidence>
<evidence type="ECO:0000256" key="1">
    <source>
        <dbReference type="SAM" id="MobiDB-lite"/>
    </source>
</evidence>
<organism evidence="2 3">
    <name type="scientific">Prunus armeniaca</name>
    <name type="common">Apricot</name>
    <name type="synonym">Armeniaca vulgaris</name>
    <dbReference type="NCBI Taxonomy" id="36596"/>
    <lineage>
        <taxon>Eukaryota</taxon>
        <taxon>Viridiplantae</taxon>
        <taxon>Streptophyta</taxon>
        <taxon>Embryophyta</taxon>
        <taxon>Tracheophyta</taxon>
        <taxon>Spermatophyta</taxon>
        <taxon>Magnoliopsida</taxon>
        <taxon>eudicotyledons</taxon>
        <taxon>Gunneridae</taxon>
        <taxon>Pentapetalae</taxon>
        <taxon>rosids</taxon>
        <taxon>fabids</taxon>
        <taxon>Rosales</taxon>
        <taxon>Rosaceae</taxon>
        <taxon>Amygdaloideae</taxon>
        <taxon>Amygdaleae</taxon>
        <taxon>Prunus</taxon>
    </lineage>
</organism>
<dbReference type="EMBL" id="CAEKKB010000002">
    <property type="protein sequence ID" value="CAB4299682.1"/>
    <property type="molecule type" value="Genomic_DNA"/>
</dbReference>
<dbReference type="Proteomes" id="UP000507245">
    <property type="component" value="Unassembled WGS sequence"/>
</dbReference>
<name>A0A6J5WJ92_PRUAR</name>
<gene>
    <name evidence="2" type="ORF">ORAREDHAP_LOCUS14308</name>
</gene>
<reference evidence="3" key="1">
    <citation type="journal article" date="2020" name="Genome Biol.">
        <title>Gamete binning: chromosome-level and haplotype-resolved genome assembly enabled by high-throughput single-cell sequencing of gamete genomes.</title>
        <authorList>
            <person name="Campoy J.A."/>
            <person name="Sun H."/>
            <person name="Goel M."/>
            <person name="Jiao W.-B."/>
            <person name="Folz-Donahue K."/>
            <person name="Wang N."/>
            <person name="Rubio M."/>
            <person name="Liu C."/>
            <person name="Kukat C."/>
            <person name="Ruiz D."/>
            <person name="Huettel B."/>
            <person name="Schneeberger K."/>
        </authorList>
    </citation>
    <scope>NUCLEOTIDE SEQUENCE [LARGE SCALE GENOMIC DNA]</scope>
    <source>
        <strain evidence="3">cv. Rojo Pasion</strain>
    </source>
</reference>
<protein>
    <submittedName>
        <fullName evidence="2">Uncharacterized protein</fullName>
    </submittedName>
</protein>
<proteinExistence type="predicted"/>
<keyword evidence="3" id="KW-1185">Reference proteome</keyword>
<evidence type="ECO:0000313" key="3">
    <source>
        <dbReference type="Proteomes" id="UP000507245"/>
    </source>
</evidence>